<proteinExistence type="predicted"/>
<dbReference type="EnsemblMetazoa" id="CJA39124.1">
    <property type="protein sequence ID" value="CJA39124.1"/>
    <property type="gene ID" value="WBGene00214971"/>
</dbReference>
<evidence type="ECO:0000313" key="2">
    <source>
        <dbReference type="EnsemblMetazoa" id="CJA39124.1"/>
    </source>
</evidence>
<organism evidence="2 3">
    <name type="scientific">Caenorhabditis japonica</name>
    <dbReference type="NCBI Taxonomy" id="281687"/>
    <lineage>
        <taxon>Eukaryota</taxon>
        <taxon>Metazoa</taxon>
        <taxon>Ecdysozoa</taxon>
        <taxon>Nematoda</taxon>
        <taxon>Chromadorea</taxon>
        <taxon>Rhabditida</taxon>
        <taxon>Rhabditina</taxon>
        <taxon>Rhabditomorpha</taxon>
        <taxon>Rhabditoidea</taxon>
        <taxon>Rhabditidae</taxon>
        <taxon>Peloderinae</taxon>
        <taxon>Caenorhabditis</taxon>
    </lineage>
</organism>
<dbReference type="AlphaFoldDB" id="A0A8R1IVT2"/>
<dbReference type="Proteomes" id="UP000005237">
    <property type="component" value="Unassembled WGS sequence"/>
</dbReference>
<keyword evidence="1" id="KW-0812">Transmembrane</keyword>
<reference evidence="2" key="2">
    <citation type="submission" date="2022-06" db="UniProtKB">
        <authorList>
            <consortium name="EnsemblMetazoa"/>
        </authorList>
    </citation>
    <scope>IDENTIFICATION</scope>
    <source>
        <strain evidence="2">DF5081</strain>
    </source>
</reference>
<feature type="transmembrane region" description="Helical" evidence="1">
    <location>
        <begin position="85"/>
        <end position="106"/>
    </location>
</feature>
<feature type="transmembrane region" description="Helical" evidence="1">
    <location>
        <begin position="127"/>
        <end position="147"/>
    </location>
</feature>
<sequence>MLGAYTFFIVFAALLIASGLLRCVRQDRRMTKCELSLVKCPEFPIVRRYFRVRTGVPCAAGLILCMAFYNKYFDVFHSQLFPNGPMSILIIGHIMLIVCLIYGVFATRRIKDPSDNQKEAIRSFNSLYIFAFIITVPLGFMEFHIIVLHRHRFMFSDFESCVRLIFFASILLLEPYRSRFRFRERFYRTTTRECSIVPESAPVQIVAQPEPKKIVGLDLQ</sequence>
<evidence type="ECO:0000313" key="3">
    <source>
        <dbReference type="Proteomes" id="UP000005237"/>
    </source>
</evidence>
<keyword evidence="1" id="KW-0472">Membrane</keyword>
<reference evidence="3" key="1">
    <citation type="submission" date="2010-08" db="EMBL/GenBank/DDBJ databases">
        <authorList>
            <consortium name="Caenorhabditis japonica Sequencing Consortium"/>
            <person name="Wilson R.K."/>
        </authorList>
    </citation>
    <scope>NUCLEOTIDE SEQUENCE [LARGE SCALE GENOMIC DNA]</scope>
    <source>
        <strain evidence="3">DF5081</strain>
    </source>
</reference>
<evidence type="ECO:0000256" key="1">
    <source>
        <dbReference type="SAM" id="Phobius"/>
    </source>
</evidence>
<accession>A0A8R1IVT2</accession>
<name>A0A8R1IVT2_CAEJA</name>
<keyword evidence="3" id="KW-1185">Reference proteome</keyword>
<feature type="transmembrane region" description="Helical" evidence="1">
    <location>
        <begin position="6"/>
        <end position="24"/>
    </location>
</feature>
<keyword evidence="1" id="KW-1133">Transmembrane helix</keyword>
<feature type="transmembrane region" description="Helical" evidence="1">
    <location>
        <begin position="54"/>
        <end position="73"/>
    </location>
</feature>
<protein>
    <submittedName>
        <fullName evidence="2">Uncharacterized protein</fullName>
    </submittedName>
</protein>